<sequence>MSILADFANAELTDVKPGRIGADSTPTMVTPLATIATPEATPVGFAATSATAVALDKVTHNIG</sequence>
<organism evidence="1 2">
    <name type="scientific">Streptomyces paromomycinus</name>
    <name type="common">Streptomyces rimosus subsp. paromomycinus</name>
    <dbReference type="NCBI Taxonomy" id="92743"/>
    <lineage>
        <taxon>Bacteria</taxon>
        <taxon>Bacillati</taxon>
        <taxon>Actinomycetota</taxon>
        <taxon>Actinomycetes</taxon>
        <taxon>Kitasatosporales</taxon>
        <taxon>Streptomycetaceae</taxon>
        <taxon>Streptomyces</taxon>
    </lineage>
</organism>
<dbReference type="GeneID" id="95622578"/>
<dbReference type="AlphaFoldDB" id="A0A401W3N5"/>
<evidence type="ECO:0000313" key="1">
    <source>
        <dbReference type="EMBL" id="GCD43948.1"/>
    </source>
</evidence>
<gene>
    <name evidence="1" type="ORF">GKJPGBOP_03634</name>
</gene>
<dbReference type="RefSeq" id="WP_031005572.1">
    <property type="nucleotide sequence ID" value="NZ_BHZD01000001.1"/>
</dbReference>
<name>A0A401W3N5_STREY</name>
<protein>
    <recommendedName>
        <fullName evidence="3">Linaridin family RiPP</fullName>
    </recommendedName>
</protein>
<comment type="caution">
    <text evidence="1">The sequence shown here is derived from an EMBL/GenBank/DDBJ whole genome shotgun (WGS) entry which is preliminary data.</text>
</comment>
<reference evidence="1 2" key="1">
    <citation type="submission" date="2018-11" db="EMBL/GenBank/DDBJ databases">
        <title>Whole genome sequence of Streptomyces paromomycinus NBRC 15454(T).</title>
        <authorList>
            <person name="Komaki H."/>
            <person name="Tamura T."/>
        </authorList>
    </citation>
    <scope>NUCLEOTIDE SEQUENCE [LARGE SCALE GENOMIC DNA]</scope>
    <source>
        <strain evidence="1 2">NBRC 15454</strain>
    </source>
</reference>
<keyword evidence="2" id="KW-1185">Reference proteome</keyword>
<dbReference type="Proteomes" id="UP000286746">
    <property type="component" value="Unassembled WGS sequence"/>
</dbReference>
<evidence type="ECO:0000313" key="2">
    <source>
        <dbReference type="Proteomes" id="UP000286746"/>
    </source>
</evidence>
<dbReference type="EMBL" id="BHZD01000001">
    <property type="protein sequence ID" value="GCD43948.1"/>
    <property type="molecule type" value="Genomic_DNA"/>
</dbReference>
<dbReference type="NCBIfam" id="NF033402">
    <property type="entry name" value="linaridin_RiPP"/>
    <property type="match status" value="1"/>
</dbReference>
<evidence type="ECO:0008006" key="3">
    <source>
        <dbReference type="Google" id="ProtNLM"/>
    </source>
</evidence>
<accession>A0A401W3N5</accession>
<proteinExistence type="predicted"/>